<evidence type="ECO:0000259" key="4">
    <source>
        <dbReference type="Pfam" id="PF07705"/>
    </source>
</evidence>
<dbReference type="PANTHER" id="PTHR32208:SF21">
    <property type="entry name" value="LOW QUALITY PROTEIN: ALDEHYDE OXIDASE GLOX-LIKE"/>
    <property type="match status" value="1"/>
</dbReference>
<dbReference type="InterPro" id="IPR006652">
    <property type="entry name" value="Kelch_1"/>
</dbReference>
<dbReference type="PANTHER" id="PTHR32208">
    <property type="entry name" value="SECRETED PROTEIN-RELATED"/>
    <property type="match status" value="1"/>
</dbReference>
<dbReference type="SMART" id="SM00612">
    <property type="entry name" value="Kelch"/>
    <property type="match status" value="3"/>
</dbReference>
<dbReference type="GO" id="GO:0045480">
    <property type="term" value="F:galactose oxidase activity"/>
    <property type="evidence" value="ECO:0007669"/>
    <property type="project" value="UniProtKB-EC"/>
</dbReference>
<dbReference type="EC" id="1.1.3.9" evidence="6"/>
<dbReference type="AlphaFoldDB" id="A0A8S0XGY4"/>
<feature type="domain" description="CARDB" evidence="4">
    <location>
        <begin position="715"/>
        <end position="798"/>
    </location>
</feature>
<dbReference type="Proteomes" id="UP000494216">
    <property type="component" value="Unassembled WGS sequence"/>
</dbReference>
<accession>A0A8S0XGY4</accession>
<sequence>MKYKHPIHKHPVLFLMGLLMLGSFDAPSSAAPTADVVGQWALVNPLPFFPVHSHLLPTGKMMIWPGDGGVSGDNPWSWDPASENVSSLTKPGYDLFCSGHTFLADGELFVAGGHIANSVGLSRMSKYNSVTDTWSGLPDMNAGRWYPTTTTLPNGDVLVVSGSIDLTLGNNALPQVFEASTGTLRSLTNASLGQDLYPRMMVAPNGKVFDASPSRTTRYLDTAGTGAWSFVANRIGGFRDFGSAVMYAPGKVLVMGGGDPPTNTAEVIDLNQPAPSWRAVGSMQYVRRQVNATQLPDGKVLVTGGTAAPGFNDATGHVDAAELWDPATENWTTLASSSGIPRVYHSTALLLPDGRVLSTGGNGYPDTEIFSPPYLFKGARPTITSAPPSVSYGQSFFIKSPDAIATFKVTMLRLSSVTHAFNMSTYINPLTFSQAAGGLTIIAPPNSRVAPPGHYLLFILNESGVPSVAKVVQLGGDSPPPIFPDVIISSLSYANNIFTSTVKNQGTAATPAGTIIGVGYLVDDVWRTCGVVDGPLAAGSSVTISTSCPAYTIPSGTHTISAYVDDINRFAESDESNNQFSQSITVGPDLPDVIVTSVSYANNIFTSTVKNQGTAATPAGTIIGVGYLVDDVWRTCGVVDGPLAAGSSVTISTSCPAYTIPSGTHTISAYVDDINRFAESDESNNQFSQSITVGAAPPDLPDVIATSVTYANGLFTSTVKNQGTAATPEGTLVGVAYLVDGVKQTCGAVDGPLAAGATATIGSGCKAFIIPTGTHTITVKADDINRFAETDENNNQFSQSITIP</sequence>
<dbReference type="InterPro" id="IPR009880">
    <property type="entry name" value="Glyoxal_oxidase_N"/>
</dbReference>
<organism evidence="6 7">
    <name type="scientific">Candidatus Methylobacter favarea</name>
    <dbReference type="NCBI Taxonomy" id="2707345"/>
    <lineage>
        <taxon>Bacteria</taxon>
        <taxon>Pseudomonadati</taxon>
        <taxon>Pseudomonadota</taxon>
        <taxon>Gammaproteobacteria</taxon>
        <taxon>Methylococcales</taxon>
        <taxon>Methylococcaceae</taxon>
        <taxon>Methylobacter</taxon>
    </lineage>
</organism>
<evidence type="ECO:0000256" key="1">
    <source>
        <dbReference type="ARBA" id="ARBA00022729"/>
    </source>
</evidence>
<comment type="caution">
    <text evidence="6">The sequence shown here is derived from an EMBL/GenBank/DDBJ whole genome shotgun (WGS) entry which is preliminary data.</text>
</comment>
<dbReference type="InterPro" id="IPR037293">
    <property type="entry name" value="Gal_Oxidase_central_sf"/>
</dbReference>
<feature type="domain" description="Galactose oxidase-like Early set" evidence="5">
    <location>
        <begin position="380"/>
        <end position="473"/>
    </location>
</feature>
<dbReference type="Pfam" id="PF07705">
    <property type="entry name" value="CARDB"/>
    <property type="match status" value="3"/>
</dbReference>
<dbReference type="Gene3D" id="2.60.40.10">
    <property type="entry name" value="Immunoglobulins"/>
    <property type="match status" value="4"/>
</dbReference>
<feature type="domain" description="Glyoxal oxidase N-terminal" evidence="3">
    <location>
        <begin position="79"/>
        <end position="363"/>
    </location>
</feature>
<dbReference type="InterPro" id="IPR011635">
    <property type="entry name" value="CARDB"/>
</dbReference>
<feature type="chain" id="PRO_5035813015" evidence="2">
    <location>
        <begin position="31"/>
        <end position="804"/>
    </location>
</feature>
<dbReference type="SUPFAM" id="SSF50965">
    <property type="entry name" value="Galactose oxidase, central domain"/>
    <property type="match status" value="1"/>
</dbReference>
<keyword evidence="1 2" id="KW-0732">Signal</keyword>
<dbReference type="EMBL" id="CADCXN010000069">
    <property type="protein sequence ID" value="CAA9891409.1"/>
    <property type="molecule type" value="Genomic_DNA"/>
</dbReference>
<dbReference type="InterPro" id="IPR015202">
    <property type="entry name" value="GO-like_E_set"/>
</dbReference>
<reference evidence="6 7" key="1">
    <citation type="submission" date="2020-02" db="EMBL/GenBank/DDBJ databases">
        <authorList>
            <person name="Hogendoorn C."/>
        </authorList>
    </citation>
    <scope>NUCLEOTIDE SEQUENCE [LARGE SCALE GENOMIC DNA]</scope>
    <source>
        <strain evidence="6">METHB21</strain>
    </source>
</reference>
<evidence type="ECO:0000256" key="2">
    <source>
        <dbReference type="SAM" id="SignalP"/>
    </source>
</evidence>
<keyword evidence="6" id="KW-0560">Oxidoreductase</keyword>
<dbReference type="Pfam" id="PF09118">
    <property type="entry name" value="GO-like_E_set"/>
    <property type="match status" value="1"/>
</dbReference>
<evidence type="ECO:0000313" key="6">
    <source>
        <dbReference type="EMBL" id="CAA9891409.1"/>
    </source>
</evidence>
<proteinExistence type="predicted"/>
<dbReference type="InterPro" id="IPR013783">
    <property type="entry name" value="Ig-like_fold"/>
</dbReference>
<evidence type="ECO:0000259" key="5">
    <source>
        <dbReference type="Pfam" id="PF09118"/>
    </source>
</evidence>
<dbReference type="RefSeq" id="WP_174626273.1">
    <property type="nucleotide sequence ID" value="NZ_CADCXN010000069.1"/>
</dbReference>
<feature type="signal peptide" evidence="2">
    <location>
        <begin position="1"/>
        <end position="30"/>
    </location>
</feature>
<name>A0A8S0XGY4_9GAMM</name>
<feature type="domain" description="CARDB" evidence="4">
    <location>
        <begin position="599"/>
        <end position="688"/>
    </location>
</feature>
<dbReference type="InterPro" id="IPR014756">
    <property type="entry name" value="Ig_E-set"/>
</dbReference>
<dbReference type="SUPFAM" id="SSF81296">
    <property type="entry name" value="E set domains"/>
    <property type="match status" value="1"/>
</dbReference>
<dbReference type="InterPro" id="IPR011043">
    <property type="entry name" value="Gal_Oxase/kelch_b-propeller"/>
</dbReference>
<dbReference type="Gene3D" id="2.130.10.80">
    <property type="entry name" value="Galactose oxidase/kelch, beta-propeller"/>
    <property type="match status" value="1"/>
</dbReference>
<feature type="domain" description="CARDB" evidence="4">
    <location>
        <begin position="493"/>
        <end position="581"/>
    </location>
</feature>
<protein>
    <submittedName>
        <fullName evidence="6">Putative Galactose oxidase</fullName>
        <ecNumber evidence="6">1.1.3.9</ecNumber>
    </submittedName>
</protein>
<evidence type="ECO:0000313" key="7">
    <source>
        <dbReference type="Proteomes" id="UP000494216"/>
    </source>
</evidence>
<dbReference type="CDD" id="cd02851">
    <property type="entry name" value="E_set_GO_C"/>
    <property type="match status" value="1"/>
</dbReference>
<gene>
    <name evidence="6" type="ORF">METHB2_40109</name>
</gene>
<evidence type="ECO:0000259" key="3">
    <source>
        <dbReference type="Pfam" id="PF07250"/>
    </source>
</evidence>
<keyword evidence="7" id="KW-1185">Reference proteome</keyword>
<dbReference type="Pfam" id="PF07250">
    <property type="entry name" value="Glyoxal_oxid_N"/>
    <property type="match status" value="1"/>
</dbReference>